<organism evidence="1 2">
    <name type="scientific">Symbiodinium microadriaticum</name>
    <name type="common">Dinoflagellate</name>
    <name type="synonym">Zooxanthella microadriatica</name>
    <dbReference type="NCBI Taxonomy" id="2951"/>
    <lineage>
        <taxon>Eukaryota</taxon>
        <taxon>Sar</taxon>
        <taxon>Alveolata</taxon>
        <taxon>Dinophyceae</taxon>
        <taxon>Suessiales</taxon>
        <taxon>Symbiodiniaceae</taxon>
        <taxon>Symbiodinium</taxon>
    </lineage>
</organism>
<protein>
    <submittedName>
        <fullName evidence="1">Uncharacterized protein</fullName>
    </submittedName>
</protein>
<sequence length="446" mass="50242">MLRTLWPFSFGASGCPRLAFGHGGRPLGIGTMRWKRLLPTAEGKEAYHLPNCYLPTTVPDCSACLRLAEEPLPHDGLDRRGYWRALVPMSRPDCNGDTFDTLVFHLAGGLGVTFWLLANIVEARLRFLWEVACLLTLMEDPHFSARALARYGFPERTWFAAECTAGYAMAQRCPNGNRVAEETCDKAVEVRQAERSKPGELLQLFGEVGEATLVQRAFRHNLKELSLELTAYCVQARGLARQSSNGDDVLKARAGKVEAHLRDLETLQRLFVEAEEDFNSVSAWFHEGCGKKPRPPDEFFGYWHTFFQGIRSTLEGMYAGKKRRKAPRSRVLRPLDQMAKSLSLSEAVQDLKSCLPYLTVTFYRHFGHAFEPWLAGRMSANANPAHLLWQERVDKERKLAKRQIMKQLAPDGEEQGDAEPEAPPLHDLHQCMSLPALGPCGLLRFS</sequence>
<reference evidence="1 2" key="1">
    <citation type="submission" date="2016-02" db="EMBL/GenBank/DDBJ databases">
        <title>Genome analysis of coral dinoflagellate symbionts highlights evolutionary adaptations to a symbiotic lifestyle.</title>
        <authorList>
            <person name="Aranda M."/>
            <person name="Li Y."/>
            <person name="Liew Y.J."/>
            <person name="Baumgarten S."/>
            <person name="Simakov O."/>
            <person name="Wilson M."/>
            <person name="Piel J."/>
            <person name="Ashoor H."/>
            <person name="Bougouffa S."/>
            <person name="Bajic V.B."/>
            <person name="Ryu T."/>
            <person name="Ravasi T."/>
            <person name="Bayer T."/>
            <person name="Micklem G."/>
            <person name="Kim H."/>
            <person name="Bhak J."/>
            <person name="Lajeunesse T.C."/>
            <person name="Voolstra C.R."/>
        </authorList>
    </citation>
    <scope>NUCLEOTIDE SEQUENCE [LARGE SCALE GENOMIC DNA]</scope>
    <source>
        <strain evidence="1 2">CCMP2467</strain>
    </source>
</reference>
<gene>
    <name evidence="1" type="ORF">AK812_SmicGene39277</name>
</gene>
<comment type="caution">
    <text evidence="1">The sequence shown here is derived from an EMBL/GenBank/DDBJ whole genome shotgun (WGS) entry which is preliminary data.</text>
</comment>
<dbReference type="SUPFAM" id="SSF101447">
    <property type="entry name" value="Formin homology 2 domain (FH2 domain)"/>
    <property type="match status" value="1"/>
</dbReference>
<dbReference type="AlphaFoldDB" id="A0A1Q9CBN5"/>
<dbReference type="Proteomes" id="UP000186817">
    <property type="component" value="Unassembled WGS sequence"/>
</dbReference>
<name>A0A1Q9CBN5_SYMMI</name>
<dbReference type="EMBL" id="LSRX01001388">
    <property type="protein sequence ID" value="OLP80339.1"/>
    <property type="molecule type" value="Genomic_DNA"/>
</dbReference>
<evidence type="ECO:0000313" key="1">
    <source>
        <dbReference type="EMBL" id="OLP80339.1"/>
    </source>
</evidence>
<dbReference type="Gene3D" id="1.20.58.2220">
    <property type="entry name" value="Formin, FH2 domain"/>
    <property type="match status" value="1"/>
</dbReference>
<dbReference type="PROSITE" id="PS51257">
    <property type="entry name" value="PROKAR_LIPOPROTEIN"/>
    <property type="match status" value="1"/>
</dbReference>
<keyword evidence="2" id="KW-1185">Reference proteome</keyword>
<accession>A0A1Q9CBN5</accession>
<dbReference type="InterPro" id="IPR042201">
    <property type="entry name" value="FH2_Formin_sf"/>
</dbReference>
<proteinExistence type="predicted"/>
<evidence type="ECO:0000313" key="2">
    <source>
        <dbReference type="Proteomes" id="UP000186817"/>
    </source>
</evidence>